<comment type="function">
    <text evidence="8">Toxic component of a toxin-antitoxin (TA) system. An RNase.</text>
</comment>
<dbReference type="PANTHER" id="PTHR33653">
    <property type="entry name" value="RIBONUCLEASE VAPC2"/>
    <property type="match status" value="1"/>
</dbReference>
<dbReference type="InterPro" id="IPR022907">
    <property type="entry name" value="VapC_family"/>
</dbReference>
<feature type="binding site" evidence="8">
    <location>
        <position position="95"/>
    </location>
    <ligand>
        <name>Mg(2+)</name>
        <dbReference type="ChEBI" id="CHEBI:18420"/>
    </ligand>
</feature>
<evidence type="ECO:0000256" key="6">
    <source>
        <dbReference type="ARBA" id="ARBA00022842"/>
    </source>
</evidence>
<dbReference type="Pfam" id="PF01850">
    <property type="entry name" value="PIN"/>
    <property type="match status" value="1"/>
</dbReference>
<dbReference type="SMART" id="SM00670">
    <property type="entry name" value="PINc"/>
    <property type="match status" value="1"/>
</dbReference>
<dbReference type="EC" id="3.1.-.-" evidence="8"/>
<dbReference type="GO" id="GO:0090729">
    <property type="term" value="F:toxin activity"/>
    <property type="evidence" value="ECO:0007669"/>
    <property type="project" value="UniProtKB-KW"/>
</dbReference>
<dbReference type="InterPro" id="IPR029060">
    <property type="entry name" value="PIN-like_dom_sf"/>
</dbReference>
<keyword evidence="8" id="KW-0800">Toxin</keyword>
<keyword evidence="4 8" id="KW-0479">Metal-binding</keyword>
<dbReference type="AlphaFoldDB" id="A0A2L2XBT6"/>
<comment type="cofactor">
    <cofactor evidence="1 8">
        <name>Mg(2+)</name>
        <dbReference type="ChEBI" id="CHEBI:18420"/>
    </cofactor>
</comment>
<dbReference type="CDD" id="cd18741">
    <property type="entry name" value="PIN_VapC4-5_FitB-like"/>
    <property type="match status" value="1"/>
</dbReference>
<evidence type="ECO:0000313" key="11">
    <source>
        <dbReference type="Proteomes" id="UP000239549"/>
    </source>
</evidence>
<dbReference type="GO" id="GO:0016787">
    <property type="term" value="F:hydrolase activity"/>
    <property type="evidence" value="ECO:0007669"/>
    <property type="project" value="UniProtKB-KW"/>
</dbReference>
<dbReference type="Gene3D" id="3.40.50.1010">
    <property type="entry name" value="5'-nuclease"/>
    <property type="match status" value="1"/>
</dbReference>
<protein>
    <recommendedName>
        <fullName evidence="8">Ribonuclease VapC</fullName>
        <shortName evidence="8">RNase VapC</shortName>
        <ecNumber evidence="8">3.1.-.-</ecNumber>
    </recommendedName>
    <alternativeName>
        <fullName evidence="8">Toxin VapC</fullName>
    </alternativeName>
</protein>
<comment type="similarity">
    <text evidence="7 8">Belongs to the PINc/VapC protein family.</text>
</comment>
<organism evidence="10 11">
    <name type="scientific">Desulfocucumis palustris</name>
    <dbReference type="NCBI Taxonomy" id="1898651"/>
    <lineage>
        <taxon>Bacteria</taxon>
        <taxon>Bacillati</taxon>
        <taxon>Bacillota</taxon>
        <taxon>Clostridia</taxon>
        <taxon>Eubacteriales</taxon>
        <taxon>Desulfocucumaceae</taxon>
        <taxon>Desulfocucumis</taxon>
    </lineage>
</organism>
<dbReference type="HAMAP" id="MF_00265">
    <property type="entry name" value="VapC_Nob1"/>
    <property type="match status" value="1"/>
</dbReference>
<sequence>MKVVIDTNIIIDHLRNAPQATKQLKEIENGNFDGLISTITVMELFAAPRLNQKRIATIKSLLEIFEHIPVDGRIAAASGKLLSTYRASHGLDPMDAIIASTAILNEAVLFTLNTRHFRFIEGLVSINPYKADD</sequence>
<keyword evidence="2 8" id="KW-1277">Toxin-antitoxin system</keyword>
<proteinExistence type="inferred from homology"/>
<dbReference type="GO" id="GO:0004540">
    <property type="term" value="F:RNA nuclease activity"/>
    <property type="evidence" value="ECO:0007669"/>
    <property type="project" value="InterPro"/>
</dbReference>
<dbReference type="GO" id="GO:0000287">
    <property type="term" value="F:magnesium ion binding"/>
    <property type="evidence" value="ECO:0007669"/>
    <property type="project" value="UniProtKB-UniRule"/>
</dbReference>
<keyword evidence="11" id="KW-1185">Reference proteome</keyword>
<keyword evidence="5 8" id="KW-0378">Hydrolase</keyword>
<evidence type="ECO:0000313" key="10">
    <source>
        <dbReference type="EMBL" id="GBF33153.1"/>
    </source>
</evidence>
<dbReference type="PANTHER" id="PTHR33653:SF1">
    <property type="entry name" value="RIBONUCLEASE VAPC2"/>
    <property type="match status" value="1"/>
</dbReference>
<dbReference type="InterPro" id="IPR050556">
    <property type="entry name" value="Type_II_TA_system_RNase"/>
</dbReference>
<comment type="caution">
    <text evidence="10">The sequence shown here is derived from an EMBL/GenBank/DDBJ whole genome shotgun (WGS) entry which is preliminary data.</text>
</comment>
<evidence type="ECO:0000259" key="9">
    <source>
        <dbReference type="SMART" id="SM00670"/>
    </source>
</evidence>
<evidence type="ECO:0000256" key="1">
    <source>
        <dbReference type="ARBA" id="ARBA00001946"/>
    </source>
</evidence>
<evidence type="ECO:0000256" key="8">
    <source>
        <dbReference type="HAMAP-Rule" id="MF_00265"/>
    </source>
</evidence>
<dbReference type="InterPro" id="IPR002716">
    <property type="entry name" value="PIN_dom"/>
</dbReference>
<dbReference type="SUPFAM" id="SSF88723">
    <property type="entry name" value="PIN domain-like"/>
    <property type="match status" value="1"/>
</dbReference>
<keyword evidence="3 8" id="KW-0540">Nuclease</keyword>
<evidence type="ECO:0000256" key="7">
    <source>
        <dbReference type="ARBA" id="ARBA00038093"/>
    </source>
</evidence>
<dbReference type="OrthoDB" id="9796690at2"/>
<evidence type="ECO:0000256" key="5">
    <source>
        <dbReference type="ARBA" id="ARBA00022801"/>
    </source>
</evidence>
<feature type="binding site" evidence="8">
    <location>
        <position position="6"/>
    </location>
    <ligand>
        <name>Mg(2+)</name>
        <dbReference type="ChEBI" id="CHEBI:18420"/>
    </ligand>
</feature>
<evidence type="ECO:0000256" key="2">
    <source>
        <dbReference type="ARBA" id="ARBA00022649"/>
    </source>
</evidence>
<gene>
    <name evidence="8" type="primary">vapC</name>
    <name evidence="10" type="ORF">DCCM_2250</name>
</gene>
<dbReference type="Proteomes" id="UP000239549">
    <property type="component" value="Unassembled WGS sequence"/>
</dbReference>
<accession>A0A2L2XBT6</accession>
<feature type="domain" description="PIN" evidence="9">
    <location>
        <begin position="1"/>
        <end position="118"/>
    </location>
</feature>
<evidence type="ECO:0000256" key="3">
    <source>
        <dbReference type="ARBA" id="ARBA00022722"/>
    </source>
</evidence>
<evidence type="ECO:0000256" key="4">
    <source>
        <dbReference type="ARBA" id="ARBA00022723"/>
    </source>
</evidence>
<reference evidence="11" key="1">
    <citation type="submission" date="2018-02" db="EMBL/GenBank/DDBJ databases">
        <title>Genome sequence of Desulfocucumis palustris strain NAW-5.</title>
        <authorList>
            <person name="Watanabe M."/>
            <person name="Kojima H."/>
            <person name="Fukui M."/>
        </authorList>
    </citation>
    <scope>NUCLEOTIDE SEQUENCE [LARGE SCALE GENOMIC DNA]</scope>
    <source>
        <strain evidence="11">NAW-5</strain>
    </source>
</reference>
<keyword evidence="6 8" id="KW-0460">Magnesium</keyword>
<dbReference type="EMBL" id="BFAV01000073">
    <property type="protein sequence ID" value="GBF33153.1"/>
    <property type="molecule type" value="Genomic_DNA"/>
</dbReference>
<name>A0A2L2XBT6_9FIRM</name>